<dbReference type="PRINTS" id="PR00925">
    <property type="entry name" value="NONHISHMG17"/>
</dbReference>
<evidence type="ECO:0000256" key="6">
    <source>
        <dbReference type="ARBA" id="ARBA00040304"/>
    </source>
</evidence>
<evidence type="ECO:0000313" key="10">
    <source>
        <dbReference type="Proteomes" id="UP000700334"/>
    </source>
</evidence>
<name>A0A8J6DWN8_GALPY</name>
<evidence type="ECO:0000256" key="8">
    <source>
        <dbReference type="SAM" id="MobiDB-lite"/>
    </source>
</evidence>
<comment type="caution">
    <text evidence="9">The sequence shown here is derived from an EMBL/GenBank/DDBJ whole genome shotgun (WGS) entry which is preliminary data.</text>
</comment>
<evidence type="ECO:0000313" key="9">
    <source>
        <dbReference type="EMBL" id="KAG8523449.1"/>
    </source>
</evidence>
<evidence type="ECO:0000256" key="5">
    <source>
        <dbReference type="ARBA" id="ARBA00037490"/>
    </source>
</evidence>
<organism evidence="9 10">
    <name type="scientific">Galemys pyrenaicus</name>
    <name type="common">Iberian desman</name>
    <name type="synonym">Pyrenean desman</name>
    <dbReference type="NCBI Taxonomy" id="202257"/>
    <lineage>
        <taxon>Eukaryota</taxon>
        <taxon>Metazoa</taxon>
        <taxon>Chordata</taxon>
        <taxon>Craniata</taxon>
        <taxon>Vertebrata</taxon>
        <taxon>Euteleostomi</taxon>
        <taxon>Mammalia</taxon>
        <taxon>Eutheria</taxon>
        <taxon>Laurasiatheria</taxon>
        <taxon>Eulipotyphla</taxon>
        <taxon>Talpidae</taxon>
        <taxon>Galemys</taxon>
    </lineage>
</organism>
<reference evidence="9" key="1">
    <citation type="journal article" date="2021" name="Evol. Appl.">
        <title>The genome of the Pyrenean desman and the effects of bottlenecks and inbreeding on the genomic landscape of an endangered species.</title>
        <authorList>
            <person name="Escoda L."/>
            <person name="Castresana J."/>
        </authorList>
    </citation>
    <scope>NUCLEOTIDE SEQUENCE</scope>
    <source>
        <strain evidence="9">IBE-C5619</strain>
    </source>
</reference>
<dbReference type="AlphaFoldDB" id="A0A8J6DWN8"/>
<keyword evidence="3" id="KW-0238">DNA-binding</keyword>
<dbReference type="PANTHER" id="PTHR23087">
    <property type="entry name" value="NONHISTONE CHROMOSOMAL PROTEIN HMG"/>
    <property type="match status" value="1"/>
</dbReference>
<feature type="region of interest" description="Disordered" evidence="8">
    <location>
        <begin position="126"/>
        <end position="187"/>
    </location>
</feature>
<comment type="subcellular location">
    <subcellularLocation>
        <location evidence="1">Nucleus</location>
    </subcellularLocation>
</comment>
<gene>
    <name evidence="9" type="ORF">J0S82_002314</name>
</gene>
<evidence type="ECO:0000256" key="1">
    <source>
        <dbReference type="ARBA" id="ARBA00004123"/>
    </source>
</evidence>
<dbReference type="GO" id="GO:0031492">
    <property type="term" value="F:nucleosomal DNA binding"/>
    <property type="evidence" value="ECO:0007669"/>
    <property type="project" value="InterPro"/>
</dbReference>
<evidence type="ECO:0000256" key="2">
    <source>
        <dbReference type="ARBA" id="ARBA00007696"/>
    </source>
</evidence>
<dbReference type="Pfam" id="PF01101">
    <property type="entry name" value="HMG14_17"/>
    <property type="match status" value="1"/>
</dbReference>
<feature type="compositionally biased region" description="Basic residues" evidence="8">
    <location>
        <begin position="249"/>
        <end position="258"/>
    </location>
</feature>
<evidence type="ECO:0000256" key="7">
    <source>
        <dbReference type="ARBA" id="ARBA00042290"/>
    </source>
</evidence>
<protein>
    <recommendedName>
        <fullName evidence="6">Non-histone chromosomal protein HMG-17</fullName>
    </recommendedName>
    <alternativeName>
        <fullName evidence="7">High mobility group nucleosome-binding domain-containing protein 2</fullName>
    </alternativeName>
</protein>
<accession>A0A8J6DWN8</accession>
<keyword evidence="10" id="KW-1185">Reference proteome</keyword>
<dbReference type="Proteomes" id="UP000700334">
    <property type="component" value="Unassembled WGS sequence"/>
</dbReference>
<keyword evidence="4" id="KW-0539">Nucleus</keyword>
<feature type="compositionally biased region" description="Basic and acidic residues" evidence="8">
    <location>
        <begin position="135"/>
        <end position="158"/>
    </location>
</feature>
<dbReference type="EMBL" id="JAGFMF010011408">
    <property type="protein sequence ID" value="KAG8523449.1"/>
    <property type="molecule type" value="Genomic_DNA"/>
</dbReference>
<dbReference type="GO" id="GO:0005634">
    <property type="term" value="C:nucleus"/>
    <property type="evidence" value="ECO:0007669"/>
    <property type="project" value="UniProtKB-SubCell"/>
</dbReference>
<dbReference type="PANTHER" id="PTHR23087:SF13">
    <property type="entry name" value="NON-HISTONE CHROMOSOMAL PROTEIN HMG-17"/>
    <property type="match status" value="1"/>
</dbReference>
<evidence type="ECO:0000256" key="4">
    <source>
        <dbReference type="ARBA" id="ARBA00023242"/>
    </source>
</evidence>
<comment type="similarity">
    <text evidence="2">Belongs to the HMGN family.</text>
</comment>
<comment type="function">
    <text evidence="5">Binds to the inner side of the nucleosomal DNA thus altering the interaction between the DNA and the histone octamer. May be involved in the process which maintains transcribable genes in a unique chromatin conformation.</text>
</comment>
<sequence>MESRLWALPSGAEEKASSCQEVQTQEVTGLVMVEFTDSVDTGAIGRQWCLEDPLGNVSMAVGSLKERNDLWRHLPPSHIVDLERKLGPNLAWATASGRAAEGEAKGEKAKGKDKLQRGATWLLPDLVFQSQSPKSESRLKKAPAKKGEKVPKGNEGKADAQNAGNDPAENGDGAATATESSRTADLAPATGRCAGLLRMRVNGFSSHASSAPPPRTPSEDAPLSSLLQTGRFTPAGRRWVSCAPVAARCRQRPGRTPRHLLPGPGPPSRRSRSSR</sequence>
<evidence type="ECO:0000256" key="3">
    <source>
        <dbReference type="ARBA" id="ARBA00023125"/>
    </source>
</evidence>
<dbReference type="GO" id="GO:0006325">
    <property type="term" value="P:chromatin organization"/>
    <property type="evidence" value="ECO:0007669"/>
    <property type="project" value="TreeGrafter"/>
</dbReference>
<feature type="region of interest" description="Disordered" evidence="8">
    <location>
        <begin position="204"/>
        <end position="275"/>
    </location>
</feature>
<dbReference type="GO" id="GO:0000785">
    <property type="term" value="C:chromatin"/>
    <property type="evidence" value="ECO:0007669"/>
    <property type="project" value="InterPro"/>
</dbReference>
<dbReference type="InterPro" id="IPR000079">
    <property type="entry name" value="HMGN_fam"/>
</dbReference>
<proteinExistence type="inferred from homology"/>